<comment type="caution">
    <text evidence="1">The sequence shown here is derived from an EMBL/GenBank/DDBJ whole genome shotgun (WGS) entry which is preliminary data.</text>
</comment>
<organism evidence="1 2">
    <name type="scientific">Meloidogyne enterolobii</name>
    <name type="common">Root-knot nematode worm</name>
    <name type="synonym">Meloidogyne mayaguensis</name>
    <dbReference type="NCBI Taxonomy" id="390850"/>
    <lineage>
        <taxon>Eukaryota</taxon>
        <taxon>Metazoa</taxon>
        <taxon>Ecdysozoa</taxon>
        <taxon>Nematoda</taxon>
        <taxon>Chromadorea</taxon>
        <taxon>Rhabditida</taxon>
        <taxon>Tylenchina</taxon>
        <taxon>Tylenchomorpha</taxon>
        <taxon>Tylenchoidea</taxon>
        <taxon>Meloidogynidae</taxon>
        <taxon>Meloidogyninae</taxon>
        <taxon>Meloidogyne</taxon>
    </lineage>
</organism>
<sequence>MQPPVQHGRLFGGAMTDERMLKIQGISNDVVTAMHSLVLTFNIIFIKFRSLSSIPENAVTEAPRGLRIDLLPHQKTGLTWLLWLEFLLTTWDWEKLFL</sequence>
<evidence type="ECO:0000313" key="1">
    <source>
        <dbReference type="EMBL" id="CAK5037080.1"/>
    </source>
</evidence>
<keyword evidence="2" id="KW-1185">Reference proteome</keyword>
<evidence type="ECO:0000313" key="2">
    <source>
        <dbReference type="Proteomes" id="UP001497535"/>
    </source>
</evidence>
<dbReference type="Proteomes" id="UP001497535">
    <property type="component" value="Unassembled WGS sequence"/>
</dbReference>
<gene>
    <name evidence="1" type="ORF">MENTE1834_LOCUS9215</name>
</gene>
<dbReference type="EMBL" id="CAVMJV010000008">
    <property type="protein sequence ID" value="CAK5037080.1"/>
    <property type="molecule type" value="Genomic_DNA"/>
</dbReference>
<proteinExistence type="predicted"/>
<reference evidence="1" key="1">
    <citation type="submission" date="2023-11" db="EMBL/GenBank/DDBJ databases">
        <authorList>
            <person name="Poullet M."/>
        </authorList>
    </citation>
    <scope>NUCLEOTIDE SEQUENCE</scope>
    <source>
        <strain evidence="1">E1834</strain>
    </source>
</reference>
<accession>A0ACB0YA88</accession>
<name>A0ACB0YA88_MELEN</name>
<protein>
    <submittedName>
        <fullName evidence="1">Uncharacterized protein</fullName>
    </submittedName>
</protein>